<name>L0H1C4_9GAMM</name>
<dbReference type="RefSeq" id="WP_015282124.1">
    <property type="nucleotide sequence ID" value="NC_019940.1"/>
</dbReference>
<dbReference type="Proteomes" id="UP000010816">
    <property type="component" value="Chromosome"/>
</dbReference>
<dbReference type="STRING" id="765912.Thimo_3324"/>
<dbReference type="eggNOG" id="COG0147">
    <property type="taxonomic scope" value="Bacteria"/>
</dbReference>
<dbReference type="PANTHER" id="PTHR11236">
    <property type="entry name" value="AMINOBENZOATE/ANTHRANILATE SYNTHASE"/>
    <property type="match status" value="1"/>
</dbReference>
<accession>L0H1C4</accession>
<dbReference type="PANTHER" id="PTHR11236:SF50">
    <property type="entry name" value="AMINODEOXYCHORISMATE SYNTHASE COMPONENT 1"/>
    <property type="match status" value="1"/>
</dbReference>
<dbReference type="PRINTS" id="PR00095">
    <property type="entry name" value="ANTSNTHASEI"/>
</dbReference>
<gene>
    <name evidence="5" type="ORF">Thimo_3324</name>
</gene>
<reference evidence="5 6" key="1">
    <citation type="submission" date="2011-09" db="EMBL/GenBank/DDBJ databases">
        <title>Complete sequence of chromosome of Thioflavicoccus mobilis 8321.</title>
        <authorList>
            <consortium name="US DOE Joint Genome Institute"/>
            <person name="Lucas S."/>
            <person name="Han J."/>
            <person name="Lapidus A."/>
            <person name="Cheng J.-F."/>
            <person name="Goodwin L."/>
            <person name="Pitluck S."/>
            <person name="Peters L."/>
            <person name="Ovchinnikova G."/>
            <person name="Lu M."/>
            <person name="Detter J.C."/>
            <person name="Han C."/>
            <person name="Tapia R."/>
            <person name="Land M."/>
            <person name="Hauser L."/>
            <person name="Kyrpides N."/>
            <person name="Ivanova N."/>
            <person name="Pagani I."/>
            <person name="Vogl K."/>
            <person name="Liu Z."/>
            <person name="Imhoff J."/>
            <person name="Thiel V."/>
            <person name="Frigaard N.-U."/>
            <person name="Bryant D."/>
            <person name="Woyke T."/>
        </authorList>
    </citation>
    <scope>NUCLEOTIDE SEQUENCE [LARGE SCALE GENOMIC DNA]</scope>
    <source>
        <strain evidence="5 6">8321</strain>
    </source>
</reference>
<dbReference type="InterPro" id="IPR006805">
    <property type="entry name" value="Anth_synth_I_N"/>
</dbReference>
<sequence>MTSPLAVELPYRSDSAALFEPLVRRAWPVFLDSGRPGCGDGRYDILSADPAATLVTRGERTEIDIRSGPASRVRVSRADPLALLAEALGPPRPGVAGLPFSGGAIGYFGYDLARCLDRLPGPVRRAEEGGEGALPEMAIGIYDWALVVDHRERRTRLVVADPARLAQWRDRLAQPPVTDGVRSSTPFRVLGPVRSNLTRDAYLAAIVRIQRYLRDGDCYQVNFAQCFAAPAEGDAWPAYRRLRALSPAPFSAYLDHPACRILCASPERFLHLSDGVVTTRPIKGTRPRGVDPAADRRLAQALRESPKDRAENLMIVDLLRNDLGKVCAIGSVRVPELFAVERFAQVHHLVSTVCGRLAPGRMPLDLLRAAFPGGSITGAPKRRAMEIIEALEPHRRGVYCGAIGYLGFDGAMDTNIAIRTLVHAGGIARVWAGGGIVADSHPEHEYQETFDKAAPLLDLLEGSR</sequence>
<dbReference type="OrthoDB" id="9803598at2"/>
<dbReference type="KEGG" id="tmb:Thimo_3324"/>
<dbReference type="HOGENOM" id="CLU_006493_9_3_6"/>
<evidence type="ECO:0000259" key="3">
    <source>
        <dbReference type="Pfam" id="PF00425"/>
    </source>
</evidence>
<evidence type="ECO:0000313" key="6">
    <source>
        <dbReference type="Proteomes" id="UP000010816"/>
    </source>
</evidence>
<feature type="domain" description="Chorismate-utilising enzyme C-terminal" evidence="3">
    <location>
        <begin position="199"/>
        <end position="452"/>
    </location>
</feature>
<evidence type="ECO:0000259" key="4">
    <source>
        <dbReference type="Pfam" id="PF04715"/>
    </source>
</evidence>
<dbReference type="SUPFAM" id="SSF56322">
    <property type="entry name" value="ADC synthase"/>
    <property type="match status" value="1"/>
</dbReference>
<dbReference type="GO" id="GO:0000162">
    <property type="term" value="P:L-tryptophan biosynthetic process"/>
    <property type="evidence" value="ECO:0007669"/>
    <property type="project" value="TreeGrafter"/>
</dbReference>
<dbReference type="PATRIC" id="fig|765912.4.peg.3259"/>
<dbReference type="InterPro" id="IPR005801">
    <property type="entry name" value="ADC_synthase"/>
</dbReference>
<organism evidence="5 6">
    <name type="scientific">Thioflavicoccus mobilis 8321</name>
    <dbReference type="NCBI Taxonomy" id="765912"/>
    <lineage>
        <taxon>Bacteria</taxon>
        <taxon>Pseudomonadati</taxon>
        <taxon>Pseudomonadota</taxon>
        <taxon>Gammaproteobacteria</taxon>
        <taxon>Chromatiales</taxon>
        <taxon>Chromatiaceae</taxon>
        <taxon>Thioflavicoccus</taxon>
    </lineage>
</organism>
<dbReference type="Gene3D" id="3.60.120.10">
    <property type="entry name" value="Anthranilate synthase"/>
    <property type="match status" value="1"/>
</dbReference>
<proteinExistence type="predicted"/>
<dbReference type="AlphaFoldDB" id="L0H1C4"/>
<dbReference type="InterPro" id="IPR019999">
    <property type="entry name" value="Anth_synth_I-like"/>
</dbReference>
<dbReference type="Pfam" id="PF04715">
    <property type="entry name" value="Anth_synt_I_N"/>
    <property type="match status" value="1"/>
</dbReference>
<protein>
    <recommendedName>
        <fullName evidence="1">aminodeoxychorismate synthase</fullName>
        <ecNumber evidence="1">2.6.1.85</ecNumber>
    </recommendedName>
</protein>
<dbReference type="Pfam" id="PF00425">
    <property type="entry name" value="Chorismate_bind"/>
    <property type="match status" value="1"/>
</dbReference>
<evidence type="ECO:0000313" key="5">
    <source>
        <dbReference type="EMBL" id="AGA91996.1"/>
    </source>
</evidence>
<keyword evidence="6" id="KW-1185">Reference proteome</keyword>
<dbReference type="InterPro" id="IPR015890">
    <property type="entry name" value="Chorismate_C"/>
</dbReference>
<dbReference type="EMBL" id="CP003051">
    <property type="protein sequence ID" value="AGA91996.1"/>
    <property type="molecule type" value="Genomic_DNA"/>
</dbReference>
<dbReference type="InterPro" id="IPR005802">
    <property type="entry name" value="ADC_synth_comp_1"/>
</dbReference>
<dbReference type="GO" id="GO:0009396">
    <property type="term" value="P:folic acid-containing compound biosynthetic process"/>
    <property type="evidence" value="ECO:0007669"/>
    <property type="project" value="InterPro"/>
</dbReference>
<feature type="domain" description="Anthranilate synthase component I N-terminal" evidence="4">
    <location>
        <begin position="17"/>
        <end position="156"/>
    </location>
</feature>
<dbReference type="GO" id="GO:0046820">
    <property type="term" value="F:4-amino-4-deoxychorismate synthase activity"/>
    <property type="evidence" value="ECO:0007669"/>
    <property type="project" value="UniProtKB-EC"/>
</dbReference>
<evidence type="ECO:0000256" key="1">
    <source>
        <dbReference type="ARBA" id="ARBA00013139"/>
    </source>
</evidence>
<keyword evidence="2" id="KW-0808">Transferase</keyword>
<evidence type="ECO:0000256" key="2">
    <source>
        <dbReference type="ARBA" id="ARBA00022679"/>
    </source>
</evidence>
<dbReference type="NCBIfam" id="TIGR00553">
    <property type="entry name" value="pabB"/>
    <property type="match status" value="1"/>
</dbReference>
<dbReference type="EC" id="2.6.1.85" evidence="1"/>